<dbReference type="AlphaFoldDB" id="A0A2A6C9X0"/>
<evidence type="ECO:0000313" key="2">
    <source>
        <dbReference type="Proteomes" id="UP000005239"/>
    </source>
</evidence>
<accession>A0A8R1YBN9</accession>
<keyword evidence="2" id="KW-1185">Reference proteome</keyword>
<dbReference type="Proteomes" id="UP000005239">
    <property type="component" value="Unassembled WGS sequence"/>
</dbReference>
<reference evidence="2" key="1">
    <citation type="journal article" date="2008" name="Nat. Genet.">
        <title>The Pristionchus pacificus genome provides a unique perspective on nematode lifestyle and parasitism.</title>
        <authorList>
            <person name="Dieterich C."/>
            <person name="Clifton S.W."/>
            <person name="Schuster L.N."/>
            <person name="Chinwalla A."/>
            <person name="Delehaunty K."/>
            <person name="Dinkelacker I."/>
            <person name="Fulton L."/>
            <person name="Fulton R."/>
            <person name="Godfrey J."/>
            <person name="Minx P."/>
            <person name="Mitreva M."/>
            <person name="Roeseler W."/>
            <person name="Tian H."/>
            <person name="Witte H."/>
            <person name="Yang S.P."/>
            <person name="Wilson R.K."/>
            <person name="Sommer R.J."/>
        </authorList>
    </citation>
    <scope>NUCLEOTIDE SEQUENCE [LARGE SCALE GENOMIC DNA]</scope>
    <source>
        <strain evidence="2">PS312</strain>
    </source>
</reference>
<organism evidence="1 2">
    <name type="scientific">Pristionchus pacificus</name>
    <name type="common">Parasitic nematode worm</name>
    <dbReference type="NCBI Taxonomy" id="54126"/>
    <lineage>
        <taxon>Eukaryota</taxon>
        <taxon>Metazoa</taxon>
        <taxon>Ecdysozoa</taxon>
        <taxon>Nematoda</taxon>
        <taxon>Chromadorea</taxon>
        <taxon>Rhabditida</taxon>
        <taxon>Rhabditina</taxon>
        <taxon>Diplogasteromorpha</taxon>
        <taxon>Diplogasteroidea</taxon>
        <taxon>Neodiplogasteridae</taxon>
        <taxon>Pristionchus</taxon>
    </lineage>
</organism>
<sequence>MEDQMDEVRVYRVDDYEDDDFSSLDQGKRDVIREIEMEDMEAGRSIDTLIWIEEAYEVENRGASFIQSAEEIDEVMIFPIEEEIDWMEDSHSLSEDKRAVALEEEEWHPIRKSTFQPLLKENDLQRLQYISSLFCCHSLHSSNHSSVTNL</sequence>
<proteinExistence type="predicted"/>
<dbReference type="EnsemblMetazoa" id="PPA09675.1">
    <property type="protein sequence ID" value="PPA09675.1"/>
    <property type="gene ID" value="WBGene00099229"/>
</dbReference>
<evidence type="ECO:0000313" key="1">
    <source>
        <dbReference type="EnsemblMetazoa" id="PPA09675.1"/>
    </source>
</evidence>
<accession>A0A2A6C9X0</accession>
<name>A0A2A6C9X0_PRIPA</name>
<protein>
    <submittedName>
        <fullName evidence="1">Uncharacterized protein</fullName>
    </submittedName>
</protein>
<reference evidence="1" key="2">
    <citation type="submission" date="2022-06" db="UniProtKB">
        <authorList>
            <consortium name="EnsemblMetazoa"/>
        </authorList>
    </citation>
    <scope>IDENTIFICATION</scope>
    <source>
        <strain evidence="1">PS312</strain>
    </source>
</reference>
<gene>
    <name evidence="1" type="primary">WBGene00099229</name>
</gene>